<dbReference type="RefSeq" id="WP_087582450.1">
    <property type="nucleotide sequence ID" value="NZ_NDYN01000001.1"/>
</dbReference>
<proteinExistence type="predicted"/>
<dbReference type="Proteomes" id="UP000196317">
    <property type="component" value="Unassembled WGS sequence"/>
</dbReference>
<accession>A0A1Y5MP14</accession>
<name>A0A1Y5MP14_9BACT</name>
<gene>
    <name evidence="2" type="ORF">B9N65_01030</name>
    <name evidence="1" type="ORF">B9N65_09895</name>
</gene>
<evidence type="ECO:0000313" key="3">
    <source>
        <dbReference type="Proteomes" id="UP000196317"/>
    </source>
</evidence>
<evidence type="ECO:0000313" key="1">
    <source>
        <dbReference type="EMBL" id="OUT06883.1"/>
    </source>
</evidence>
<evidence type="ECO:0000313" key="2">
    <source>
        <dbReference type="EMBL" id="OUT08953.1"/>
    </source>
</evidence>
<dbReference type="AlphaFoldDB" id="A0A1Y5MP14"/>
<dbReference type="EMBL" id="NDYN01000001">
    <property type="protein sequence ID" value="OUT08953.1"/>
    <property type="molecule type" value="Genomic_DNA"/>
</dbReference>
<dbReference type="EMBL" id="NDYN01000010">
    <property type="protein sequence ID" value="OUT06883.1"/>
    <property type="molecule type" value="Genomic_DNA"/>
</dbReference>
<reference evidence="2 3" key="1">
    <citation type="submission" date="2017-04" db="EMBL/GenBank/DDBJ databases">
        <title>Complete genome of Campylobacter concisus ATCC 33237T and draft genomes for an additional eight well characterized C. concisus strains.</title>
        <authorList>
            <person name="Cornelius A.J."/>
            <person name="Miller W.G."/>
            <person name="Lastovica A.J."/>
            <person name="On S.L."/>
            <person name="French N.P."/>
            <person name="Vandenberg O."/>
            <person name="Biggs P.J."/>
        </authorList>
    </citation>
    <scope>NUCLEOTIDE SEQUENCE [LARGE SCALE GENOMIC DNA]</scope>
    <source>
        <strain evidence="2 3">CCUG 19995</strain>
    </source>
</reference>
<protein>
    <submittedName>
        <fullName evidence="2">Uncharacterized protein</fullName>
    </submittedName>
</protein>
<organism evidence="2 3">
    <name type="scientific">Campylobacter concisus</name>
    <dbReference type="NCBI Taxonomy" id="199"/>
    <lineage>
        <taxon>Bacteria</taxon>
        <taxon>Pseudomonadati</taxon>
        <taxon>Campylobacterota</taxon>
        <taxon>Epsilonproteobacteria</taxon>
        <taxon>Campylobacterales</taxon>
        <taxon>Campylobacteraceae</taxon>
        <taxon>Campylobacter</taxon>
    </lineage>
</organism>
<sequence length="252" mass="28791">MKVKEALEHLKIVTLPNVTPNKQMNNENLIVLINEAMNTIYGLFNVKREQAIVLVPAFRKNFRISRQDPNVIMATHAKLAKCEMTHGGFTTKAAQIEALKEMNITLDKEVMLENEAVETDIFKTNEDEIYKILSVRDDKNSTLRLNEINVFAINQDTLFFPNAKEGDIYYVEYKPKPIKVTSIEDELDLPSGLLDVLYAYVALRIVTNIEGYKQYYGNALTAYNNEVEKAIMNQQVIPDSLIRTTTDMKGFC</sequence>
<comment type="caution">
    <text evidence="2">The sequence shown here is derived from an EMBL/GenBank/DDBJ whole genome shotgun (WGS) entry which is preliminary data.</text>
</comment>